<gene>
    <name evidence="2" type="ORF">B273_0157</name>
</gene>
<organism evidence="2 3">
    <name type="scientific">SAR86 cluster bacterium SAR86E</name>
    <dbReference type="NCBI Taxonomy" id="1208365"/>
    <lineage>
        <taxon>Bacteria</taxon>
        <taxon>Pseudomonadati</taxon>
        <taxon>Pseudomonadota</taxon>
        <taxon>Gammaproteobacteria</taxon>
        <taxon>SAR86 cluster</taxon>
    </lineage>
</organism>
<keyword evidence="1" id="KW-0812">Transmembrane</keyword>
<evidence type="ECO:0008006" key="4">
    <source>
        <dbReference type="Google" id="ProtNLM"/>
    </source>
</evidence>
<protein>
    <recommendedName>
        <fullName evidence="4">MotA/TolQ/ExbB proton channel domain-containing protein</fullName>
    </recommendedName>
</protein>
<dbReference type="EMBL" id="AMWX01000001">
    <property type="protein sequence ID" value="EKO37031.1"/>
    <property type="molecule type" value="Genomic_DNA"/>
</dbReference>
<feature type="transmembrane region" description="Helical" evidence="1">
    <location>
        <begin position="12"/>
        <end position="33"/>
    </location>
</feature>
<feature type="transmembrane region" description="Helical" evidence="1">
    <location>
        <begin position="103"/>
        <end position="127"/>
    </location>
</feature>
<proteinExistence type="predicted"/>
<dbReference type="AlphaFoldDB" id="K6GJ49"/>
<evidence type="ECO:0000256" key="1">
    <source>
        <dbReference type="SAM" id="Phobius"/>
    </source>
</evidence>
<dbReference type="Proteomes" id="UP000010310">
    <property type="component" value="Unassembled WGS sequence"/>
</dbReference>
<sequence length="130" mass="14098">MNTEYEIWTLMYMGFISNAMFMVAMVLLSWLGFRFAAAIAADPETPVMGKVTATIFYLLVGIMFYNTAQIGGAIIGGAAESLSALPEISSRGADLIERVESGFIPGGLISTALNLVIVFFQLAMTWIKRA</sequence>
<keyword evidence="3" id="KW-1185">Reference proteome</keyword>
<comment type="caution">
    <text evidence="2">The sequence shown here is derived from an EMBL/GenBank/DDBJ whole genome shotgun (WGS) entry which is preliminary data.</text>
</comment>
<feature type="transmembrane region" description="Helical" evidence="1">
    <location>
        <begin position="54"/>
        <end position="79"/>
    </location>
</feature>
<keyword evidence="1" id="KW-1133">Transmembrane helix</keyword>
<reference evidence="2 3" key="1">
    <citation type="submission" date="2012-09" db="EMBL/GenBank/DDBJ databases">
        <authorList>
            <person name="Dupont C.L."/>
            <person name="Rusch D.B."/>
            <person name="Lombardo M.-J."/>
            <person name="Novotny M."/>
            <person name="Yee-Greenbaum J."/>
            <person name="Laskin R."/>
        </authorList>
    </citation>
    <scope>NUCLEOTIDE SEQUENCE [LARGE SCALE GENOMIC DNA]</scope>
    <source>
        <strain evidence="2">SAR86E</strain>
    </source>
</reference>
<evidence type="ECO:0000313" key="2">
    <source>
        <dbReference type="EMBL" id="EKO37031.1"/>
    </source>
</evidence>
<accession>K6GJ49</accession>
<evidence type="ECO:0000313" key="3">
    <source>
        <dbReference type="Proteomes" id="UP000010310"/>
    </source>
</evidence>
<keyword evidence="1" id="KW-0472">Membrane</keyword>
<name>K6GJ49_9GAMM</name>